<dbReference type="EMBL" id="AJWZ01008360">
    <property type="protein sequence ID" value="EKC54323.1"/>
    <property type="molecule type" value="Genomic_DNA"/>
</dbReference>
<organism evidence="10">
    <name type="scientific">human gut metagenome</name>
    <dbReference type="NCBI Taxonomy" id="408170"/>
    <lineage>
        <taxon>unclassified sequences</taxon>
        <taxon>metagenomes</taxon>
        <taxon>organismal metagenomes</taxon>
    </lineage>
</organism>
<evidence type="ECO:0000313" key="10">
    <source>
        <dbReference type="EMBL" id="EKC54323.1"/>
    </source>
</evidence>
<feature type="transmembrane region" description="Helical" evidence="8">
    <location>
        <begin position="20"/>
        <end position="46"/>
    </location>
</feature>
<evidence type="ECO:0000256" key="7">
    <source>
        <dbReference type="ARBA" id="ARBA00023136"/>
    </source>
</evidence>
<comment type="caution">
    <text evidence="10">The sequence shown here is derived from an EMBL/GenBank/DDBJ whole genome shotgun (WGS) entry which is preliminary data.</text>
</comment>
<dbReference type="Pfam" id="PF01769">
    <property type="entry name" value="MgtE"/>
    <property type="match status" value="1"/>
</dbReference>
<dbReference type="PANTHER" id="PTHR41394">
    <property type="entry name" value="MAGNESIUM TRANSPORTER MGTE"/>
    <property type="match status" value="1"/>
</dbReference>
<dbReference type="InterPro" id="IPR036739">
    <property type="entry name" value="SLC41_membr_dom_sf"/>
</dbReference>
<dbReference type="GO" id="GO:0008324">
    <property type="term" value="F:monoatomic cation transmembrane transporter activity"/>
    <property type="evidence" value="ECO:0007669"/>
    <property type="project" value="InterPro"/>
</dbReference>
<dbReference type="GO" id="GO:0016020">
    <property type="term" value="C:membrane"/>
    <property type="evidence" value="ECO:0007669"/>
    <property type="project" value="UniProtKB-SubCell"/>
</dbReference>
<dbReference type="SUPFAM" id="SSF161093">
    <property type="entry name" value="MgtE membrane domain-like"/>
    <property type="match status" value="1"/>
</dbReference>
<accession>K1SA45</accession>
<evidence type="ECO:0000256" key="2">
    <source>
        <dbReference type="ARBA" id="ARBA00009749"/>
    </source>
</evidence>
<evidence type="ECO:0000256" key="3">
    <source>
        <dbReference type="ARBA" id="ARBA00022448"/>
    </source>
</evidence>
<comment type="subcellular location">
    <subcellularLocation>
        <location evidence="1">Membrane</location>
        <topology evidence="1">Multi-pass membrane protein</topology>
    </subcellularLocation>
</comment>
<dbReference type="InterPro" id="IPR006667">
    <property type="entry name" value="SLC41_membr_dom"/>
</dbReference>
<evidence type="ECO:0000256" key="8">
    <source>
        <dbReference type="SAM" id="Phobius"/>
    </source>
</evidence>
<feature type="domain" description="SLC41A/MgtE integral membrane" evidence="9">
    <location>
        <begin position="2"/>
        <end position="79"/>
    </location>
</feature>
<keyword evidence="7 8" id="KW-0472">Membrane</keyword>
<protein>
    <submittedName>
        <fullName evidence="10">Membrane protein containing MgtE integral membrane region domain protein</fullName>
    </submittedName>
</protein>
<evidence type="ECO:0000256" key="4">
    <source>
        <dbReference type="ARBA" id="ARBA00022692"/>
    </source>
</evidence>
<keyword evidence="4 8" id="KW-0812">Transmembrane</keyword>
<gene>
    <name evidence="10" type="ORF">OBE_12147</name>
</gene>
<evidence type="ECO:0000259" key="9">
    <source>
        <dbReference type="Pfam" id="PF01769"/>
    </source>
</evidence>
<dbReference type="Gene3D" id="1.10.357.20">
    <property type="entry name" value="SLC41 divalent cation transporters, integral membrane domain"/>
    <property type="match status" value="1"/>
</dbReference>
<feature type="transmembrane region" description="Helical" evidence="8">
    <location>
        <begin position="58"/>
        <end position="78"/>
    </location>
</feature>
<reference evidence="10" key="1">
    <citation type="journal article" date="2013" name="Environ. Microbiol.">
        <title>Microbiota from the distal guts of lean and obese adolescents exhibit partial functional redundancy besides clear differences in community structure.</title>
        <authorList>
            <person name="Ferrer M."/>
            <person name="Ruiz A."/>
            <person name="Lanza F."/>
            <person name="Haange S.B."/>
            <person name="Oberbach A."/>
            <person name="Till H."/>
            <person name="Bargiela R."/>
            <person name="Campoy C."/>
            <person name="Segura M.T."/>
            <person name="Richter M."/>
            <person name="von Bergen M."/>
            <person name="Seifert J."/>
            <person name="Suarez A."/>
        </authorList>
    </citation>
    <scope>NUCLEOTIDE SEQUENCE</scope>
</reference>
<keyword evidence="6 8" id="KW-1133">Transmembrane helix</keyword>
<keyword evidence="3" id="KW-0813">Transport</keyword>
<evidence type="ECO:0000256" key="5">
    <source>
        <dbReference type="ARBA" id="ARBA00022842"/>
    </source>
</evidence>
<dbReference type="AlphaFoldDB" id="K1SA45"/>
<keyword evidence="5" id="KW-0460">Magnesium</keyword>
<evidence type="ECO:0000256" key="1">
    <source>
        <dbReference type="ARBA" id="ARBA00004141"/>
    </source>
</evidence>
<dbReference type="PANTHER" id="PTHR41394:SF8">
    <property type="entry name" value="MAGNESIUM TRANSPORTER MGTE"/>
    <property type="match status" value="1"/>
</dbReference>
<comment type="similarity">
    <text evidence="2">Belongs to the SLC41A transporter family.</text>
</comment>
<sequence length="87" mass="9447">MCGVTLAVCNFFKMLLLDRIAAPVALVVCVTLIFTVLLSQLIGVLLPVIAEKFKIDPAVMASPLITTIVDTTTLLIYFNVAKMVLHI</sequence>
<proteinExistence type="inferred from homology"/>
<evidence type="ECO:0000256" key="6">
    <source>
        <dbReference type="ARBA" id="ARBA00022989"/>
    </source>
</evidence>
<name>K1SA45_9ZZZZ</name>